<keyword evidence="4" id="KW-1185">Reference proteome</keyword>
<dbReference type="InterPro" id="IPR018540">
    <property type="entry name" value="Spo0E-like"/>
</dbReference>
<reference evidence="4" key="2">
    <citation type="submission" date="2017-03" db="EMBL/GenBank/DDBJ databases">
        <title>Bacillus sp. V-88(T) DSM27956, whole genome shotgun sequencing project.</title>
        <authorList>
            <person name="Dastager S.G."/>
            <person name="Neurgaonkar P.S."/>
            <person name="Dharne M.S."/>
        </authorList>
    </citation>
    <scope>NUCLEOTIDE SEQUENCE [LARGE SCALE GENOMIC DNA]</scope>
    <source>
        <strain evidence="4">DSM 25145</strain>
    </source>
</reference>
<dbReference type="InterPro" id="IPR036638">
    <property type="entry name" value="HLH_DNA-bd_sf"/>
</dbReference>
<dbReference type="SUPFAM" id="SSF140500">
    <property type="entry name" value="BAS1536-like"/>
    <property type="match status" value="1"/>
</dbReference>
<dbReference type="RefSeq" id="WP_076496240.1">
    <property type="nucleotide sequence ID" value="NZ_FTLX01000003.1"/>
</dbReference>
<dbReference type="Pfam" id="PF09388">
    <property type="entry name" value="SpoOE-like"/>
    <property type="match status" value="1"/>
</dbReference>
<dbReference type="InterPro" id="IPR037208">
    <property type="entry name" value="Spo0E-like_sf"/>
</dbReference>
<dbReference type="EMBL" id="MWSK01000003">
    <property type="protein sequence ID" value="OXS78340.1"/>
    <property type="molecule type" value="Genomic_DNA"/>
</dbReference>
<dbReference type="EMBL" id="FTLX01000003">
    <property type="protein sequence ID" value="SIQ55982.1"/>
    <property type="molecule type" value="Genomic_DNA"/>
</dbReference>
<dbReference type="GO" id="GO:0043937">
    <property type="term" value="P:regulation of sporulation"/>
    <property type="evidence" value="ECO:0007669"/>
    <property type="project" value="InterPro"/>
</dbReference>
<gene>
    <name evidence="1" type="ORF">B1B05_06935</name>
    <name evidence="2" type="ORF">SAMN05443094_10357</name>
</gene>
<accession>A0A1N6TRH4</accession>
<evidence type="ECO:0000313" key="3">
    <source>
        <dbReference type="Proteomes" id="UP000186385"/>
    </source>
</evidence>
<evidence type="ECO:0000313" key="1">
    <source>
        <dbReference type="EMBL" id="OXS78340.1"/>
    </source>
</evidence>
<organism evidence="2 3">
    <name type="scientific">Domibacillus enclensis</name>
    <dbReference type="NCBI Taxonomy" id="1017273"/>
    <lineage>
        <taxon>Bacteria</taxon>
        <taxon>Bacillati</taxon>
        <taxon>Bacillota</taxon>
        <taxon>Bacilli</taxon>
        <taxon>Bacillales</taxon>
        <taxon>Bacillaceae</taxon>
        <taxon>Domibacillus</taxon>
    </lineage>
</organism>
<proteinExistence type="predicted"/>
<dbReference type="GO" id="GO:0046983">
    <property type="term" value="F:protein dimerization activity"/>
    <property type="evidence" value="ECO:0007669"/>
    <property type="project" value="InterPro"/>
</dbReference>
<name>A0A1N6TRH4_9BACI</name>
<dbReference type="Gene3D" id="4.10.280.10">
    <property type="entry name" value="Helix-loop-helix DNA-binding domain"/>
    <property type="match status" value="1"/>
</dbReference>
<reference evidence="2 3" key="1">
    <citation type="submission" date="2017-01" db="EMBL/GenBank/DDBJ databases">
        <authorList>
            <person name="Mah S.A."/>
            <person name="Swanson W.J."/>
            <person name="Moy G.W."/>
            <person name="Vacquier V.D."/>
        </authorList>
    </citation>
    <scope>NUCLEOTIDE SEQUENCE [LARGE SCALE GENOMIC DNA]</scope>
    <source>
        <strain evidence="2 3">NIO-1016</strain>
    </source>
</reference>
<sequence length="53" mass="6154">MNALMINEELMKKIKTVRHAMITAGTTKGLNHTETIRYSQKLDELMNEVQLHQ</sequence>
<protein>
    <submittedName>
        <fullName evidence="2">Spo0E like sporulation regulatory protein</fullName>
    </submittedName>
</protein>
<evidence type="ECO:0000313" key="2">
    <source>
        <dbReference type="EMBL" id="SIQ55982.1"/>
    </source>
</evidence>
<evidence type="ECO:0000313" key="4">
    <source>
        <dbReference type="Proteomes" id="UP000215545"/>
    </source>
</evidence>
<dbReference type="Proteomes" id="UP000215545">
    <property type="component" value="Unassembled WGS sequence"/>
</dbReference>
<dbReference type="AlphaFoldDB" id="A0A1N6TRH4"/>
<reference evidence="1" key="3">
    <citation type="submission" date="2017-03" db="EMBL/GenBank/DDBJ databases">
        <authorList>
            <person name="Dastager S.G."/>
            <person name="Neurgaonkar P.S."/>
            <person name="Dharne M.S."/>
        </authorList>
    </citation>
    <scope>NUCLEOTIDE SEQUENCE</scope>
    <source>
        <strain evidence="1">DSM 25145</strain>
    </source>
</reference>
<dbReference type="Proteomes" id="UP000186385">
    <property type="component" value="Unassembled WGS sequence"/>
</dbReference>